<evidence type="ECO:0000313" key="2">
    <source>
        <dbReference type="EMBL" id="MFC5911756.1"/>
    </source>
</evidence>
<proteinExistence type="predicted"/>
<keyword evidence="3" id="KW-1185">Reference proteome</keyword>
<dbReference type="RefSeq" id="WP_380591257.1">
    <property type="nucleotide sequence ID" value="NZ_JBHSQJ010000244.1"/>
</dbReference>
<accession>A0ABW1GD25</accession>
<dbReference type="EMBL" id="JBHSQJ010000244">
    <property type="protein sequence ID" value="MFC5911756.1"/>
    <property type="molecule type" value="Genomic_DNA"/>
</dbReference>
<keyword evidence="1" id="KW-0732">Signal</keyword>
<evidence type="ECO:0000313" key="3">
    <source>
        <dbReference type="Proteomes" id="UP001596174"/>
    </source>
</evidence>
<reference evidence="3" key="1">
    <citation type="journal article" date="2019" name="Int. J. Syst. Evol. Microbiol.">
        <title>The Global Catalogue of Microorganisms (GCM) 10K type strain sequencing project: providing services to taxonomists for standard genome sequencing and annotation.</title>
        <authorList>
            <consortium name="The Broad Institute Genomics Platform"/>
            <consortium name="The Broad Institute Genome Sequencing Center for Infectious Disease"/>
            <person name="Wu L."/>
            <person name="Ma J."/>
        </authorList>
    </citation>
    <scope>NUCLEOTIDE SEQUENCE [LARGE SCALE GENOMIC DNA]</scope>
    <source>
        <strain evidence="3">JCM 4816</strain>
    </source>
</reference>
<name>A0ABW1GD25_9ACTN</name>
<dbReference type="Proteomes" id="UP001596174">
    <property type="component" value="Unassembled WGS sequence"/>
</dbReference>
<feature type="chain" id="PRO_5047304359" evidence="1">
    <location>
        <begin position="17"/>
        <end position="80"/>
    </location>
</feature>
<gene>
    <name evidence="2" type="ORF">ACFP3V_31700</name>
</gene>
<sequence length="80" mass="9013">MWLAIACLFIATLSYAAMCAAKPFATCRKCAGLGHTIRTTRSGKPKPGKPCRRCRTTGLRLRIGRRAWNAYTRNRRQATR</sequence>
<feature type="signal peptide" evidence="1">
    <location>
        <begin position="1"/>
        <end position="16"/>
    </location>
</feature>
<protein>
    <submittedName>
        <fullName evidence="2">Uncharacterized protein</fullName>
    </submittedName>
</protein>
<evidence type="ECO:0000256" key="1">
    <source>
        <dbReference type="SAM" id="SignalP"/>
    </source>
</evidence>
<organism evidence="2 3">
    <name type="scientific">Streptacidiphilus monticola</name>
    <dbReference type="NCBI Taxonomy" id="2161674"/>
    <lineage>
        <taxon>Bacteria</taxon>
        <taxon>Bacillati</taxon>
        <taxon>Actinomycetota</taxon>
        <taxon>Actinomycetes</taxon>
        <taxon>Kitasatosporales</taxon>
        <taxon>Streptomycetaceae</taxon>
        <taxon>Streptacidiphilus</taxon>
    </lineage>
</organism>
<comment type="caution">
    <text evidence="2">The sequence shown here is derived from an EMBL/GenBank/DDBJ whole genome shotgun (WGS) entry which is preliminary data.</text>
</comment>